<dbReference type="PANTHER" id="PTHR31594:SF14">
    <property type="entry name" value="FIBRONECTIN TYPE-III DOMAIN-CONTAINING PROTEIN"/>
    <property type="match status" value="1"/>
</dbReference>
<protein>
    <recommendedName>
        <fullName evidence="1">Fibronectin type-III domain-containing protein</fullName>
    </recommendedName>
</protein>
<dbReference type="AlphaFoldDB" id="A0A815HLK3"/>
<dbReference type="Gene3D" id="2.60.40.10">
    <property type="entry name" value="Immunoglobulins"/>
    <property type="match status" value="1"/>
</dbReference>
<comment type="caution">
    <text evidence="2">The sequence shown here is derived from an EMBL/GenBank/DDBJ whole genome shotgun (WGS) entry which is preliminary data.</text>
</comment>
<dbReference type="Pfam" id="PF00041">
    <property type="entry name" value="fn3"/>
    <property type="match status" value="1"/>
</dbReference>
<evidence type="ECO:0000259" key="1">
    <source>
        <dbReference type="PROSITE" id="PS50853"/>
    </source>
</evidence>
<dbReference type="SUPFAM" id="SSF49265">
    <property type="entry name" value="Fibronectin type III"/>
    <property type="match status" value="1"/>
</dbReference>
<dbReference type="CDD" id="cd00063">
    <property type="entry name" value="FN3"/>
    <property type="match status" value="1"/>
</dbReference>
<dbReference type="Proteomes" id="UP000663828">
    <property type="component" value="Unassembled WGS sequence"/>
</dbReference>
<proteinExistence type="predicted"/>
<dbReference type="InterPro" id="IPR013783">
    <property type="entry name" value="Ig-like_fold"/>
</dbReference>
<dbReference type="InterPro" id="IPR036116">
    <property type="entry name" value="FN3_sf"/>
</dbReference>
<evidence type="ECO:0000313" key="3">
    <source>
        <dbReference type="Proteomes" id="UP000663828"/>
    </source>
</evidence>
<sequence length="1049" mass="119868">MATRIDPTTKIAALGRSIQPGMLYDYRTEKVISDIFLWGEDVAPKTISCQSSSTNNRCAVGVKDTFKENGDLLGIDDNVKLSVVASLVDLSGASILLRNRRTTNRNLRLVFKHSIVTHIRSLTMSYASKQYTKHPEVFDQKIATHVVTDVLYGAQFIVVFHRTIFDNEDVKSIQESLVQLLEKIPSFRFASNNQLIWTDHERRLAEPLTCRYHGDLQLPSNATTFEQVVRLYKEFLNLLGANNKYAIPQQVTIYPLYLLDDLRSTEKRFHQIDNQVLSRAVELIDKLRQFYVILYDLTEDVNSLQLFNKSRQQLSILRNELGDCEDDIEGQMTNLLPEIRSGSVKETALINLFTFVNFSKEQNEKFNDWIRNKTQEIRILTNMLKDLKRPGNIDFLIGSFADFQRQSKHETIFRLIIHVTERKSPFLKDLFRSFDERVEQQNAQIDCWYDEKNLPGIQNQLVRFIQVANDPRNRQDIHFIVNEEHADDFQMNKGVSILVYQNGVPVNFEFPNKPGRPQAADVSGSNITLRWTPPTHGNRSIIKYAVYGRSPRNQQWQLFVRTRDATTIVVIPNLNSGQYEFAVQGYTLVNATEYSDASDIIRVETPRPISPVHIVKSAPATPKVAQEITPQKATIDVTPAWCEQVKPVPLEKTRLPPEFDKNSPVVVRTYECLATYRSMKNKTKNIDFVAEPFKANVENTETLVVVLNELANQLGTRLTFTNSDFKYDDSAYRTACGVANLGSIHTFLASEGQFQTAKFTLHLNLDYDDLIATPETLQKFVVDSINDISSVVGCKKEFIRVFEVQRTQSIFLNFGITTPVMDETQIVAEKTKNQLNEPSIKRRGGIFERLILEKYEYVIVPIPAQLQIQEKDLEVAYNRSYAFDQEDSRGGYPYNWPKGWYRHALRVVDKYPNDTAWLKMDNSPGEWAVAYHGTKSLGVRSILDHGLLQSKVVFDAFKSVAEKQDPSIPKVNGLYVATHCQDGASIYAEPFDVKEATSAGTKCQVVFQCRIQPGKFTVHEKTGVVTTGDIWRVFDEKAIRPYGLLLKYS</sequence>
<name>A0A815HLK3_ADIRI</name>
<gene>
    <name evidence="2" type="ORF">XAT740_LOCUS31600</name>
</gene>
<keyword evidence="3" id="KW-1185">Reference proteome</keyword>
<dbReference type="SMART" id="SM00060">
    <property type="entry name" value="FN3"/>
    <property type="match status" value="1"/>
</dbReference>
<accession>A0A815HLK3</accession>
<dbReference type="PROSITE" id="PS50853">
    <property type="entry name" value="FN3"/>
    <property type="match status" value="1"/>
</dbReference>
<dbReference type="PANTHER" id="PTHR31594">
    <property type="entry name" value="AIG1-TYPE G DOMAIN-CONTAINING PROTEIN"/>
    <property type="match status" value="1"/>
</dbReference>
<dbReference type="EMBL" id="CAJNOR010002889">
    <property type="protein sequence ID" value="CAF1353202.1"/>
    <property type="molecule type" value="Genomic_DNA"/>
</dbReference>
<feature type="domain" description="Fibronectin type-III" evidence="1">
    <location>
        <begin position="513"/>
        <end position="608"/>
    </location>
</feature>
<dbReference type="InterPro" id="IPR003961">
    <property type="entry name" value="FN3_dom"/>
</dbReference>
<dbReference type="InterPro" id="IPR052090">
    <property type="entry name" value="Cytolytic_pore-forming_toxin"/>
</dbReference>
<reference evidence="2" key="1">
    <citation type="submission" date="2021-02" db="EMBL/GenBank/DDBJ databases">
        <authorList>
            <person name="Nowell W R."/>
        </authorList>
    </citation>
    <scope>NUCLEOTIDE SEQUENCE</scope>
</reference>
<organism evidence="2 3">
    <name type="scientific">Adineta ricciae</name>
    <name type="common">Rotifer</name>
    <dbReference type="NCBI Taxonomy" id="249248"/>
    <lineage>
        <taxon>Eukaryota</taxon>
        <taxon>Metazoa</taxon>
        <taxon>Spiralia</taxon>
        <taxon>Gnathifera</taxon>
        <taxon>Rotifera</taxon>
        <taxon>Eurotatoria</taxon>
        <taxon>Bdelloidea</taxon>
        <taxon>Adinetida</taxon>
        <taxon>Adinetidae</taxon>
        <taxon>Adineta</taxon>
    </lineage>
</organism>
<evidence type="ECO:0000313" key="2">
    <source>
        <dbReference type="EMBL" id="CAF1353202.1"/>
    </source>
</evidence>